<dbReference type="InterPro" id="IPR003122">
    <property type="entry name" value="Tar_rcpt_lig-bd"/>
</dbReference>
<dbReference type="GO" id="GO:0006935">
    <property type="term" value="P:chemotaxis"/>
    <property type="evidence" value="ECO:0007669"/>
    <property type="project" value="UniProtKB-KW"/>
</dbReference>
<comment type="subcellular location">
    <subcellularLocation>
        <location evidence="1">Cell membrane</location>
        <topology evidence="1">Multi-pass membrane protein</topology>
    </subcellularLocation>
</comment>
<evidence type="ECO:0000256" key="5">
    <source>
        <dbReference type="ARBA" id="ARBA00022692"/>
    </source>
</evidence>
<dbReference type="PROSITE" id="PS50885">
    <property type="entry name" value="HAMP"/>
    <property type="match status" value="1"/>
</dbReference>
<dbReference type="CDD" id="cd11386">
    <property type="entry name" value="MCP_signal"/>
    <property type="match status" value="1"/>
</dbReference>
<dbReference type="Gene3D" id="1.10.287.950">
    <property type="entry name" value="Methyl-accepting chemotaxis protein"/>
    <property type="match status" value="1"/>
</dbReference>
<dbReference type="Gene3D" id="3.30.450.20">
    <property type="entry name" value="PAS domain"/>
    <property type="match status" value="2"/>
</dbReference>
<dbReference type="SUPFAM" id="SSF58104">
    <property type="entry name" value="Methyl-accepting chemotaxis protein (MCP) signaling domain"/>
    <property type="match status" value="1"/>
</dbReference>
<dbReference type="GO" id="GO:0007165">
    <property type="term" value="P:signal transduction"/>
    <property type="evidence" value="ECO:0007669"/>
    <property type="project" value="UniProtKB-KW"/>
</dbReference>
<proteinExistence type="inferred from homology"/>
<keyword evidence="8 10" id="KW-0807">Transducer</keyword>
<keyword evidence="4" id="KW-0145">Chemotaxis</keyword>
<evidence type="ECO:0000256" key="11">
    <source>
        <dbReference type="SAM" id="Phobius"/>
    </source>
</evidence>
<reference evidence="14 15" key="1">
    <citation type="journal article" date="2015" name="Int. Biodeterior. Biodegradation">
        <title>Physiological and genetic screening methods for the isolation of methyl tert-butyl ether-degrading bacteria for bioremediation purposes.</title>
        <authorList>
            <person name="Guisado I.M."/>
            <person name="Purswani J."/>
            <person name="Gonzalez Lopez J."/>
            <person name="Pozo C."/>
        </authorList>
    </citation>
    <scope>NUCLEOTIDE SEQUENCE [LARGE SCALE GENOMIC DNA]</scope>
    <source>
        <strain evidence="14 15">SH7</strain>
    </source>
</reference>
<dbReference type="OrthoDB" id="243053at2"/>
<dbReference type="SUPFAM" id="SSF103190">
    <property type="entry name" value="Sensory domain-like"/>
    <property type="match status" value="1"/>
</dbReference>
<evidence type="ECO:0000256" key="10">
    <source>
        <dbReference type="PROSITE-ProRule" id="PRU00284"/>
    </source>
</evidence>
<evidence type="ECO:0000256" key="9">
    <source>
        <dbReference type="ARBA" id="ARBA00029447"/>
    </source>
</evidence>
<evidence type="ECO:0008006" key="16">
    <source>
        <dbReference type="Google" id="ProtNLM"/>
    </source>
</evidence>
<organism evidence="14 15">
    <name type="scientific">Paenibacillus etheri</name>
    <dbReference type="NCBI Taxonomy" id="1306852"/>
    <lineage>
        <taxon>Bacteria</taxon>
        <taxon>Bacillati</taxon>
        <taxon>Bacillota</taxon>
        <taxon>Bacilli</taxon>
        <taxon>Bacillales</taxon>
        <taxon>Paenibacillaceae</taxon>
        <taxon>Paenibacillus</taxon>
    </lineage>
</organism>
<evidence type="ECO:0000259" key="12">
    <source>
        <dbReference type="PROSITE" id="PS50111"/>
    </source>
</evidence>
<keyword evidence="15" id="KW-1185">Reference proteome</keyword>
<evidence type="ECO:0000313" key="15">
    <source>
        <dbReference type="Proteomes" id="UP000054709"/>
    </source>
</evidence>
<dbReference type="Pfam" id="PF00015">
    <property type="entry name" value="MCPsignal"/>
    <property type="match status" value="1"/>
</dbReference>
<sequence>MFKWLRGLKGTLRAKLIGSFAMVLLVPSIFIGVLSYQSAKGQVEHEILSSAEDTVHFLNNTIDQLVSPKIHHITYLAKSLEAREETPSQLELVQLQLEQYQNLQTDVLFTYFGSKTGRYIATPASQLPEGFDPRKRDWYQQAMASKGQVVFTNPYEDASSKEVVVTIAAALADGSGVIGMDLSLEKLREVTGKYTIGEQGFAYIVDKTGKIIVHPQLSNGVEAKGSVYDPLFKQETGQFEYTENGEGKRTIFETSKLTGWKLAGTMMYSEIEQEVQPIFNTTLLVVVISLLLGAALIIFIIASIMKPLQALMGVTEKISTGNLSERVIIKNKDEFGQLGIRFNLMIDSLSTLIMGVHQTVDHLASSSEELKAGAKQTSQAAEHIAESVQEVAISAETQVKSVLESEQSIEQFSVGVLQVSNNAQNVASTAAHTSELAEQGSVSLETAVQQMDRIHNTITHVSEVIQVLGVRSEEIGEIAGDITNIAQQTNLLALNAAIEAARAGEHGRGFAVVADEVRKLAEQSSHSAAKVIKLIDTIQDETNQAVVSIDLGTKEVMTGMEVVHTAEQSFDRIKYSIQDLNGQIQEVSAASQQMSASTEQLLSTSILIKEASVKTAAGAEEISGASEQQLAAMEEIASSATSLSSVAEELKEMVSKFHL</sequence>
<dbReference type="SMART" id="SM00319">
    <property type="entry name" value="TarH"/>
    <property type="match status" value="1"/>
</dbReference>
<feature type="domain" description="HAMP" evidence="13">
    <location>
        <begin position="302"/>
        <end position="354"/>
    </location>
</feature>
<evidence type="ECO:0000256" key="7">
    <source>
        <dbReference type="ARBA" id="ARBA00023136"/>
    </source>
</evidence>
<dbReference type="Pfam" id="PF02743">
    <property type="entry name" value="dCache_1"/>
    <property type="match status" value="1"/>
</dbReference>
<comment type="caution">
    <text evidence="14">The sequence shown here is derived from an EMBL/GenBank/DDBJ whole genome shotgun (WGS) entry which is preliminary data.</text>
</comment>
<evidence type="ECO:0000313" key="14">
    <source>
        <dbReference type="EMBL" id="KTD84175.1"/>
    </source>
</evidence>
<evidence type="ECO:0000256" key="4">
    <source>
        <dbReference type="ARBA" id="ARBA00022500"/>
    </source>
</evidence>
<accession>A0A0W1AS84</accession>
<dbReference type="PANTHER" id="PTHR32089">
    <property type="entry name" value="METHYL-ACCEPTING CHEMOTAXIS PROTEIN MCPB"/>
    <property type="match status" value="1"/>
</dbReference>
<dbReference type="CDD" id="cd06225">
    <property type="entry name" value="HAMP"/>
    <property type="match status" value="1"/>
</dbReference>
<dbReference type="EMBL" id="LCZJ02000037">
    <property type="protein sequence ID" value="KTD84175.1"/>
    <property type="molecule type" value="Genomic_DNA"/>
</dbReference>
<dbReference type="CDD" id="cd12913">
    <property type="entry name" value="PDC1_MCP_like"/>
    <property type="match status" value="1"/>
</dbReference>
<dbReference type="Gene3D" id="1.10.8.500">
    <property type="entry name" value="HAMP domain in histidine kinase"/>
    <property type="match status" value="1"/>
</dbReference>
<feature type="transmembrane region" description="Helical" evidence="11">
    <location>
        <begin position="12"/>
        <end position="36"/>
    </location>
</feature>
<comment type="similarity">
    <text evidence="9">Belongs to the methyl-accepting chemotaxis (MCP) protein family.</text>
</comment>
<dbReference type="InterPro" id="IPR033479">
    <property type="entry name" value="dCache_1"/>
</dbReference>
<keyword evidence="3" id="KW-0488">Methylation</keyword>
<keyword evidence="7 11" id="KW-0472">Membrane</keyword>
<evidence type="ECO:0000256" key="6">
    <source>
        <dbReference type="ARBA" id="ARBA00022989"/>
    </source>
</evidence>
<dbReference type="SMART" id="SM00304">
    <property type="entry name" value="HAMP"/>
    <property type="match status" value="1"/>
</dbReference>
<dbReference type="InterPro" id="IPR029151">
    <property type="entry name" value="Sensor-like_sf"/>
</dbReference>
<protein>
    <recommendedName>
        <fullName evidence="16">Chemotaxis protein</fullName>
    </recommendedName>
</protein>
<dbReference type="GO" id="GO:0005886">
    <property type="term" value="C:plasma membrane"/>
    <property type="evidence" value="ECO:0007669"/>
    <property type="project" value="UniProtKB-SubCell"/>
</dbReference>
<dbReference type="RefSeq" id="WP_060626246.1">
    <property type="nucleotide sequence ID" value="NZ_LCZJ02000037.1"/>
</dbReference>
<evidence type="ECO:0000256" key="3">
    <source>
        <dbReference type="ARBA" id="ARBA00022481"/>
    </source>
</evidence>
<dbReference type="AlphaFoldDB" id="A0A0W1AS84"/>
<evidence type="ECO:0000256" key="8">
    <source>
        <dbReference type="ARBA" id="ARBA00023224"/>
    </source>
</evidence>
<feature type="domain" description="Methyl-accepting transducer" evidence="12">
    <location>
        <begin position="373"/>
        <end position="609"/>
    </location>
</feature>
<dbReference type="Pfam" id="PF00672">
    <property type="entry name" value="HAMP"/>
    <property type="match status" value="1"/>
</dbReference>
<dbReference type="InterPro" id="IPR004089">
    <property type="entry name" value="MCPsignal_dom"/>
</dbReference>
<dbReference type="SMART" id="SM00283">
    <property type="entry name" value="MA"/>
    <property type="match status" value="1"/>
</dbReference>
<keyword evidence="5 11" id="KW-0812">Transmembrane</keyword>
<name>A0A0W1AS84_9BACL</name>
<evidence type="ECO:0000256" key="2">
    <source>
        <dbReference type="ARBA" id="ARBA00022475"/>
    </source>
</evidence>
<feature type="transmembrane region" description="Helical" evidence="11">
    <location>
        <begin position="283"/>
        <end position="302"/>
    </location>
</feature>
<evidence type="ECO:0000256" key="1">
    <source>
        <dbReference type="ARBA" id="ARBA00004651"/>
    </source>
</evidence>
<dbReference type="CDD" id="cd12912">
    <property type="entry name" value="PDC2_MCP_like"/>
    <property type="match status" value="1"/>
</dbReference>
<dbReference type="PROSITE" id="PS50111">
    <property type="entry name" value="CHEMOTAXIS_TRANSDUC_2"/>
    <property type="match status" value="1"/>
</dbReference>
<dbReference type="PANTHER" id="PTHR32089:SF114">
    <property type="entry name" value="METHYL-ACCEPTING CHEMOTAXIS PROTEIN MCPB"/>
    <property type="match status" value="1"/>
</dbReference>
<gene>
    <name evidence="14" type="ORF">UQ64_28875</name>
</gene>
<evidence type="ECO:0000259" key="13">
    <source>
        <dbReference type="PROSITE" id="PS50885"/>
    </source>
</evidence>
<keyword evidence="6 11" id="KW-1133">Transmembrane helix</keyword>
<keyword evidence="2" id="KW-1003">Cell membrane</keyword>
<dbReference type="Proteomes" id="UP000054709">
    <property type="component" value="Unassembled WGS sequence"/>
</dbReference>
<dbReference type="InterPro" id="IPR003660">
    <property type="entry name" value="HAMP_dom"/>
</dbReference>